<dbReference type="Proteomes" id="UP000051913">
    <property type="component" value="Unassembled WGS sequence"/>
</dbReference>
<sequence>MHGDVDRADAGKEAGAGFELGASVRRARQRERRRGEGDAFHFSAFPWGVEVDPAADLKPSQIEGRA</sequence>
<comment type="caution">
    <text evidence="2">The sequence shown here is derived from an EMBL/GenBank/DDBJ whole genome shotgun (WGS) entry which is preliminary data.</text>
</comment>
<evidence type="ECO:0000313" key="2">
    <source>
        <dbReference type="EMBL" id="KRR07655.1"/>
    </source>
</evidence>
<evidence type="ECO:0000313" key="3">
    <source>
        <dbReference type="Proteomes" id="UP000051913"/>
    </source>
</evidence>
<name>A0A0R3LIR3_9BRAD</name>
<dbReference type="RefSeq" id="WP_057850897.1">
    <property type="nucleotide sequence ID" value="NZ_LLXX01000094.1"/>
</dbReference>
<dbReference type="EMBL" id="LLXX01000094">
    <property type="protein sequence ID" value="KRR07655.1"/>
    <property type="molecule type" value="Genomic_DNA"/>
</dbReference>
<feature type="region of interest" description="Disordered" evidence="1">
    <location>
        <begin position="1"/>
        <end position="39"/>
    </location>
</feature>
<keyword evidence="3" id="KW-1185">Reference proteome</keyword>
<protein>
    <submittedName>
        <fullName evidence="2">Uncharacterized protein</fullName>
    </submittedName>
</protein>
<organism evidence="2 3">
    <name type="scientific">Bradyrhizobium valentinum</name>
    <dbReference type="NCBI Taxonomy" id="1518501"/>
    <lineage>
        <taxon>Bacteria</taxon>
        <taxon>Pseudomonadati</taxon>
        <taxon>Pseudomonadota</taxon>
        <taxon>Alphaproteobacteria</taxon>
        <taxon>Hyphomicrobiales</taxon>
        <taxon>Nitrobacteraceae</taxon>
        <taxon>Bradyrhizobium</taxon>
    </lineage>
</organism>
<dbReference type="AlphaFoldDB" id="A0A0R3LIR3"/>
<reference evidence="2 3" key="1">
    <citation type="submission" date="2014-03" db="EMBL/GenBank/DDBJ databases">
        <title>Bradyrhizobium valentinum sp. nov., isolated from effective nodules of Lupinus mariae-josephae, a lupine endemic of basic-lime soils in Eastern Spain.</title>
        <authorList>
            <person name="Duran D."/>
            <person name="Rey L."/>
            <person name="Navarro A."/>
            <person name="Busquets A."/>
            <person name="Imperial J."/>
            <person name="Ruiz-Argueso T."/>
        </authorList>
    </citation>
    <scope>NUCLEOTIDE SEQUENCE [LARGE SCALE GENOMIC DNA]</scope>
    <source>
        <strain evidence="2 3">LmjM3</strain>
    </source>
</reference>
<accession>A0A0R3LIR3</accession>
<evidence type="ECO:0000256" key="1">
    <source>
        <dbReference type="SAM" id="MobiDB-lite"/>
    </source>
</evidence>
<feature type="compositionally biased region" description="Basic and acidic residues" evidence="1">
    <location>
        <begin position="1"/>
        <end position="12"/>
    </location>
</feature>
<gene>
    <name evidence="2" type="ORF">CP49_36850</name>
</gene>
<proteinExistence type="predicted"/>